<comment type="activity regulation">
    <text evidence="12">Activated by a monovalent cation that binds near, but not in, the active site. The most likely occupant of the site in vivo is potassium. Ion binding induces a conformational change that may alter substrate affinity.</text>
</comment>
<feature type="binding site" evidence="12">
    <location>
        <begin position="41"/>
        <end position="45"/>
    </location>
    <ligand>
        <name>substrate</name>
    </ligand>
</feature>
<keyword evidence="7 12" id="KW-0418">Kinase</keyword>
<evidence type="ECO:0000256" key="10">
    <source>
        <dbReference type="ARBA" id="ARBA00022958"/>
    </source>
</evidence>
<evidence type="ECO:0000256" key="3">
    <source>
        <dbReference type="ARBA" id="ARBA00016943"/>
    </source>
</evidence>
<feature type="active site" description="Proton acceptor" evidence="12">
    <location>
        <position position="251"/>
    </location>
</feature>
<feature type="binding site" evidence="12">
    <location>
        <position position="281"/>
    </location>
    <ligand>
        <name>K(+)</name>
        <dbReference type="ChEBI" id="CHEBI:29103"/>
    </ligand>
</feature>
<evidence type="ECO:0000256" key="11">
    <source>
        <dbReference type="ARBA" id="ARBA00023277"/>
    </source>
</evidence>
<evidence type="ECO:0000256" key="5">
    <source>
        <dbReference type="ARBA" id="ARBA00022723"/>
    </source>
</evidence>
<feature type="binding site" evidence="12">
    <location>
        <position position="286"/>
    </location>
    <ligand>
        <name>K(+)</name>
        <dbReference type="ChEBI" id="CHEBI:29103"/>
    </ligand>
</feature>
<feature type="binding site" evidence="12">
    <location>
        <position position="251"/>
    </location>
    <ligand>
        <name>substrate</name>
    </ligand>
</feature>
<keyword evidence="11 12" id="KW-0119">Carbohydrate metabolism</keyword>
<comment type="subcellular location">
    <subcellularLocation>
        <location evidence="12">Cytoplasm</location>
    </subcellularLocation>
</comment>
<comment type="function">
    <text evidence="12">Catalyzes the phosphorylation of ribose at O-5 in a reaction requiring ATP and magnesium. The resulting D-ribose-5-phosphate can then be used either for sythesis of nucleotides, histidine, and tryptophan, or as a component of the pentose phosphate pathway.</text>
</comment>
<dbReference type="GO" id="GO:0005524">
    <property type="term" value="F:ATP binding"/>
    <property type="evidence" value="ECO:0007669"/>
    <property type="project" value="UniProtKB-UniRule"/>
</dbReference>
<comment type="caution">
    <text evidence="14">The sequence shown here is derived from an EMBL/GenBank/DDBJ whole genome shotgun (WGS) entry which is preliminary data.</text>
</comment>
<evidence type="ECO:0000256" key="1">
    <source>
        <dbReference type="ARBA" id="ARBA00005380"/>
    </source>
</evidence>
<sequence length="306" mass="30101">MTGGMIVVFGSLNADLVTRVDRIPAPGETVIGPGYAVHPGGKGANQALAAARAGARVVMAGAVGRDGLADVALGLLEAAGVDLSRVARLDEPTGAAFITVDAAGENAIVVAAGANGHASAAALADLDWQTGAILLLQREVPEAECIAAARIAKAHGARVVLNLAPAGPADPALVGLVDILVMNEHEARVMAGTLGIAEGDPDAIAREIDARHGIAAIVTLGAEGLVAWTGGVRRAVPALPVTVVDTTAAGDTFCGAFAAALAAGYGFTGALQRGVAAGSLACTKAGAQPSIPDRAAIEAAVAGKFL</sequence>
<dbReference type="EC" id="2.7.1.15" evidence="2 12"/>
<keyword evidence="15" id="KW-1185">Reference proteome</keyword>
<keyword evidence="6 12" id="KW-0547">Nucleotide-binding</keyword>
<keyword evidence="10 12" id="KW-0630">Potassium</keyword>
<evidence type="ECO:0000256" key="9">
    <source>
        <dbReference type="ARBA" id="ARBA00022842"/>
    </source>
</evidence>
<name>A0A841K4H7_9HYPH</name>
<evidence type="ECO:0000313" key="15">
    <source>
        <dbReference type="Proteomes" id="UP000588017"/>
    </source>
</evidence>
<feature type="binding site" evidence="12">
    <location>
        <begin position="219"/>
        <end position="224"/>
    </location>
    <ligand>
        <name>ATP</name>
        <dbReference type="ChEBI" id="CHEBI:30616"/>
    </ligand>
</feature>
<dbReference type="GO" id="GO:0046872">
    <property type="term" value="F:metal ion binding"/>
    <property type="evidence" value="ECO:0007669"/>
    <property type="project" value="UniProtKB-KW"/>
</dbReference>
<keyword evidence="8 12" id="KW-0067">ATP-binding</keyword>
<evidence type="ECO:0000256" key="4">
    <source>
        <dbReference type="ARBA" id="ARBA00022679"/>
    </source>
</evidence>
<dbReference type="Pfam" id="PF00294">
    <property type="entry name" value="PfkB"/>
    <property type="match status" value="1"/>
</dbReference>
<dbReference type="Proteomes" id="UP000588017">
    <property type="component" value="Unassembled WGS sequence"/>
</dbReference>
<dbReference type="GO" id="GO:0005829">
    <property type="term" value="C:cytosol"/>
    <property type="evidence" value="ECO:0007669"/>
    <property type="project" value="TreeGrafter"/>
</dbReference>
<accession>A0A841K4H7</accession>
<feature type="domain" description="Carbohydrate kinase PfkB" evidence="13">
    <location>
        <begin position="5"/>
        <end position="293"/>
    </location>
</feature>
<dbReference type="InterPro" id="IPR002139">
    <property type="entry name" value="Ribo/fructo_kinase"/>
</dbReference>
<dbReference type="UniPathway" id="UPA00916">
    <property type="reaction ID" value="UER00889"/>
</dbReference>
<comment type="cofactor">
    <cofactor evidence="12">
        <name>Mg(2+)</name>
        <dbReference type="ChEBI" id="CHEBI:18420"/>
    </cofactor>
    <text evidence="12">Requires a divalent cation, most likely magnesium in vivo, as an electrophilic catalyst to aid phosphoryl group transfer. It is the chelate of the metal and the nucleotide that is the actual substrate.</text>
</comment>
<feature type="binding site" evidence="12">
    <location>
        <position position="183"/>
    </location>
    <ligand>
        <name>ATP</name>
        <dbReference type="ChEBI" id="CHEBI:30616"/>
    </ligand>
</feature>
<dbReference type="InterPro" id="IPR029056">
    <property type="entry name" value="Ribokinase-like"/>
</dbReference>
<proteinExistence type="inferred from homology"/>
<dbReference type="InterPro" id="IPR011877">
    <property type="entry name" value="Ribokinase"/>
</dbReference>
<dbReference type="PANTHER" id="PTHR10584">
    <property type="entry name" value="SUGAR KINASE"/>
    <property type="match status" value="1"/>
</dbReference>
<evidence type="ECO:0000256" key="12">
    <source>
        <dbReference type="HAMAP-Rule" id="MF_01987"/>
    </source>
</evidence>
<feature type="binding site" evidence="12">
    <location>
        <position position="284"/>
    </location>
    <ligand>
        <name>K(+)</name>
        <dbReference type="ChEBI" id="CHEBI:29103"/>
    </ligand>
</feature>
<dbReference type="SUPFAM" id="SSF53613">
    <property type="entry name" value="Ribokinase-like"/>
    <property type="match status" value="1"/>
</dbReference>
<comment type="subunit">
    <text evidence="12">Homodimer.</text>
</comment>
<feature type="binding site" evidence="12">
    <location>
        <position position="139"/>
    </location>
    <ligand>
        <name>substrate</name>
    </ligand>
</feature>
<gene>
    <name evidence="12" type="primary">rbsK</name>
    <name evidence="14" type="ORF">HNQ73_000823</name>
</gene>
<comment type="similarity">
    <text evidence="12">Belongs to the carbohydrate kinase PfkB family. Ribokinase subfamily.</text>
</comment>
<evidence type="ECO:0000256" key="8">
    <source>
        <dbReference type="ARBA" id="ARBA00022840"/>
    </source>
</evidence>
<dbReference type="PANTHER" id="PTHR10584:SF166">
    <property type="entry name" value="RIBOKINASE"/>
    <property type="match status" value="1"/>
</dbReference>
<evidence type="ECO:0000313" key="14">
    <source>
        <dbReference type="EMBL" id="MBB6167205.1"/>
    </source>
</evidence>
<keyword evidence="4 12" id="KW-0808">Transferase</keyword>
<dbReference type="AlphaFoldDB" id="A0A841K4H7"/>
<feature type="binding site" evidence="12">
    <location>
        <position position="245"/>
    </location>
    <ligand>
        <name>K(+)</name>
        <dbReference type="ChEBI" id="CHEBI:29103"/>
    </ligand>
</feature>
<feature type="binding site" evidence="12">
    <location>
        <position position="247"/>
    </location>
    <ligand>
        <name>K(+)</name>
        <dbReference type="ChEBI" id="CHEBI:29103"/>
    </ligand>
</feature>
<feature type="binding site" evidence="12">
    <location>
        <begin position="250"/>
        <end position="251"/>
    </location>
    <ligand>
        <name>ATP</name>
        <dbReference type="ChEBI" id="CHEBI:30616"/>
    </ligand>
</feature>
<dbReference type="CDD" id="cd01174">
    <property type="entry name" value="ribokinase"/>
    <property type="match status" value="1"/>
</dbReference>
<keyword evidence="5 12" id="KW-0479">Metal-binding</keyword>
<reference evidence="14 15" key="1">
    <citation type="submission" date="2020-08" db="EMBL/GenBank/DDBJ databases">
        <title>Genomic Encyclopedia of Type Strains, Phase IV (KMG-IV): sequencing the most valuable type-strain genomes for metagenomic binning, comparative biology and taxonomic classification.</title>
        <authorList>
            <person name="Goeker M."/>
        </authorList>
    </citation>
    <scope>NUCLEOTIDE SEQUENCE [LARGE SCALE GENOMIC DNA]</scope>
    <source>
        <strain evidence="14 15">DSM 101465</strain>
    </source>
</reference>
<dbReference type="GO" id="GO:0019303">
    <property type="term" value="P:D-ribose catabolic process"/>
    <property type="evidence" value="ECO:0007669"/>
    <property type="project" value="UniProtKB-UniRule"/>
</dbReference>
<evidence type="ECO:0000259" key="13">
    <source>
        <dbReference type="Pfam" id="PF00294"/>
    </source>
</evidence>
<dbReference type="RefSeq" id="WP_306415743.1">
    <property type="nucleotide sequence ID" value="NZ_BMHX01000002.1"/>
</dbReference>
<feature type="binding site" evidence="12">
    <location>
        <begin position="13"/>
        <end position="15"/>
    </location>
    <ligand>
        <name>substrate</name>
    </ligand>
</feature>
<evidence type="ECO:0000256" key="7">
    <source>
        <dbReference type="ARBA" id="ARBA00022777"/>
    </source>
</evidence>
<evidence type="ECO:0000256" key="2">
    <source>
        <dbReference type="ARBA" id="ARBA00012035"/>
    </source>
</evidence>
<dbReference type="HAMAP" id="MF_01987">
    <property type="entry name" value="Ribokinase"/>
    <property type="match status" value="1"/>
</dbReference>
<comment type="catalytic activity">
    <reaction evidence="12">
        <text>D-ribose + ATP = D-ribose 5-phosphate + ADP + H(+)</text>
        <dbReference type="Rhea" id="RHEA:13697"/>
        <dbReference type="ChEBI" id="CHEBI:15378"/>
        <dbReference type="ChEBI" id="CHEBI:30616"/>
        <dbReference type="ChEBI" id="CHEBI:47013"/>
        <dbReference type="ChEBI" id="CHEBI:78346"/>
        <dbReference type="ChEBI" id="CHEBI:456216"/>
        <dbReference type="EC" id="2.7.1.15"/>
    </reaction>
</comment>
<comment type="caution">
    <text evidence="12">Lacks conserved residue(s) required for the propagation of feature annotation.</text>
</comment>
<feature type="binding site" evidence="12">
    <location>
        <position position="290"/>
    </location>
    <ligand>
        <name>K(+)</name>
        <dbReference type="ChEBI" id="CHEBI:29103"/>
    </ligand>
</feature>
<dbReference type="Gene3D" id="3.40.1190.20">
    <property type="match status" value="1"/>
</dbReference>
<dbReference type="PROSITE" id="PS00584">
    <property type="entry name" value="PFKB_KINASES_2"/>
    <property type="match status" value="1"/>
</dbReference>
<dbReference type="PRINTS" id="PR00990">
    <property type="entry name" value="RIBOKINASE"/>
</dbReference>
<comment type="pathway">
    <text evidence="12">Carbohydrate metabolism; D-ribose degradation; D-ribose 5-phosphate from beta-D-ribopyranose: step 2/2.</text>
</comment>
<keyword evidence="12" id="KW-0963">Cytoplasm</keyword>
<keyword evidence="9 12" id="KW-0460">Magnesium</keyword>
<protein>
    <recommendedName>
        <fullName evidence="3 12">Ribokinase</fullName>
        <shortName evidence="12">RK</shortName>
        <ecNumber evidence="2 12">2.7.1.15</ecNumber>
    </recommendedName>
</protein>
<evidence type="ECO:0000256" key="6">
    <source>
        <dbReference type="ARBA" id="ARBA00022741"/>
    </source>
</evidence>
<dbReference type="InterPro" id="IPR002173">
    <property type="entry name" value="Carboh/pur_kinase_PfkB_CS"/>
</dbReference>
<comment type="similarity">
    <text evidence="1">Belongs to the carbohydrate kinase pfkB family.</text>
</comment>
<dbReference type="InterPro" id="IPR011611">
    <property type="entry name" value="PfkB_dom"/>
</dbReference>
<dbReference type="EMBL" id="JACHEH010000002">
    <property type="protein sequence ID" value="MBB6167205.1"/>
    <property type="molecule type" value="Genomic_DNA"/>
</dbReference>
<dbReference type="GO" id="GO:0004747">
    <property type="term" value="F:ribokinase activity"/>
    <property type="evidence" value="ECO:0007669"/>
    <property type="project" value="UniProtKB-UniRule"/>
</dbReference>
<organism evidence="14 15">
    <name type="scientific">Chelatococcus composti</name>
    <dbReference type="NCBI Taxonomy" id="1743235"/>
    <lineage>
        <taxon>Bacteria</taxon>
        <taxon>Pseudomonadati</taxon>
        <taxon>Pseudomonadota</taxon>
        <taxon>Alphaproteobacteria</taxon>
        <taxon>Hyphomicrobiales</taxon>
        <taxon>Chelatococcaceae</taxon>
        <taxon>Chelatococcus</taxon>
    </lineage>
</organism>